<feature type="transmembrane region" description="Helical" evidence="1">
    <location>
        <begin position="253"/>
        <end position="272"/>
    </location>
</feature>
<organism evidence="2 3">
    <name type="scientific">Massilia eburnea</name>
    <dbReference type="NCBI Taxonomy" id="1776165"/>
    <lineage>
        <taxon>Bacteria</taxon>
        <taxon>Pseudomonadati</taxon>
        <taxon>Pseudomonadota</taxon>
        <taxon>Betaproteobacteria</taxon>
        <taxon>Burkholderiales</taxon>
        <taxon>Oxalobacteraceae</taxon>
        <taxon>Telluria group</taxon>
        <taxon>Massilia</taxon>
    </lineage>
</organism>
<keyword evidence="3" id="KW-1185">Reference proteome</keyword>
<dbReference type="OrthoDB" id="5524449at2"/>
<accession>A0A6L6QKM9</accession>
<dbReference type="AlphaFoldDB" id="A0A6L6QKM9"/>
<dbReference type="EMBL" id="WNKX01000015">
    <property type="protein sequence ID" value="MTW12644.1"/>
    <property type="molecule type" value="Genomic_DNA"/>
</dbReference>
<protein>
    <recommendedName>
        <fullName evidence="4">J domain-containing protein</fullName>
    </recommendedName>
</protein>
<evidence type="ECO:0008006" key="4">
    <source>
        <dbReference type="Google" id="ProtNLM"/>
    </source>
</evidence>
<sequence>MTVDALRRLGLDASADEKAIRKAYARELKLIDQETQIMEFQALREAYETALGLRKAAAPAPAPPAVDHEAQEAYDWMVAAVAVISSGRRIADETIWVGDLIEQLTEQQPVGLDAGWQLEAAIGRLLAEGWKPGHEALLLAATHYFGWAEEGNWPHPQVADAWFERLYLHHGHATLRAPLLRVVRDLRQTHEPDMGKLRRDHGYFEHLATHFPNLTAVIVDMRMLARWRELAAPLGEARDVSWVPPANEEDESLPWSIFRAVLILLTVLLWIAQYR</sequence>
<name>A0A6L6QKM9_9BURK</name>
<evidence type="ECO:0000313" key="3">
    <source>
        <dbReference type="Proteomes" id="UP000472320"/>
    </source>
</evidence>
<dbReference type="Proteomes" id="UP000472320">
    <property type="component" value="Unassembled WGS sequence"/>
</dbReference>
<evidence type="ECO:0000256" key="1">
    <source>
        <dbReference type="SAM" id="Phobius"/>
    </source>
</evidence>
<reference evidence="2 3" key="1">
    <citation type="submission" date="2019-11" db="EMBL/GenBank/DDBJ databases">
        <title>Type strains purchased from KCTC, JCM and DSMZ.</title>
        <authorList>
            <person name="Lu H."/>
        </authorList>
    </citation>
    <scope>NUCLEOTIDE SEQUENCE [LARGE SCALE GENOMIC DNA]</scope>
    <source>
        <strain evidence="2 3">JCM 31587</strain>
    </source>
</reference>
<gene>
    <name evidence="2" type="ORF">GM658_18705</name>
</gene>
<dbReference type="RefSeq" id="WP_155455572.1">
    <property type="nucleotide sequence ID" value="NZ_WNKX01000015.1"/>
</dbReference>
<proteinExistence type="predicted"/>
<keyword evidence="1" id="KW-1133">Transmembrane helix</keyword>
<evidence type="ECO:0000313" key="2">
    <source>
        <dbReference type="EMBL" id="MTW12644.1"/>
    </source>
</evidence>
<keyword evidence="1" id="KW-0812">Transmembrane</keyword>
<comment type="caution">
    <text evidence="2">The sequence shown here is derived from an EMBL/GenBank/DDBJ whole genome shotgun (WGS) entry which is preliminary data.</text>
</comment>
<keyword evidence="1" id="KW-0472">Membrane</keyword>